<evidence type="ECO:0000256" key="3">
    <source>
        <dbReference type="ARBA" id="ARBA00023163"/>
    </source>
</evidence>
<dbReference type="Pfam" id="PF00392">
    <property type="entry name" value="GntR"/>
    <property type="match status" value="1"/>
</dbReference>
<dbReference type="PANTHER" id="PTHR43537">
    <property type="entry name" value="TRANSCRIPTIONAL REGULATOR, GNTR FAMILY"/>
    <property type="match status" value="1"/>
</dbReference>
<organism evidence="6 7">
    <name type="scientific">Nonomuraea guangzhouensis</name>
    <dbReference type="NCBI Taxonomy" id="1291555"/>
    <lineage>
        <taxon>Bacteria</taxon>
        <taxon>Bacillati</taxon>
        <taxon>Actinomycetota</taxon>
        <taxon>Actinomycetes</taxon>
        <taxon>Streptosporangiales</taxon>
        <taxon>Streptosporangiaceae</taxon>
        <taxon>Nonomuraea</taxon>
    </lineage>
</organism>
<dbReference type="InterPro" id="IPR000524">
    <property type="entry name" value="Tscrpt_reg_HTH_GntR"/>
</dbReference>
<dbReference type="PROSITE" id="PS50949">
    <property type="entry name" value="HTH_GNTR"/>
    <property type="match status" value="1"/>
</dbReference>
<dbReference type="SMART" id="SM00345">
    <property type="entry name" value="HTH_GNTR"/>
    <property type="match status" value="1"/>
</dbReference>
<evidence type="ECO:0000256" key="2">
    <source>
        <dbReference type="ARBA" id="ARBA00023125"/>
    </source>
</evidence>
<dbReference type="SMART" id="SM00895">
    <property type="entry name" value="FCD"/>
    <property type="match status" value="1"/>
</dbReference>
<feature type="domain" description="HTH gntR-type" evidence="5">
    <location>
        <begin position="11"/>
        <end position="78"/>
    </location>
</feature>
<dbReference type="PANTHER" id="PTHR43537:SF24">
    <property type="entry name" value="GLUCONATE OPERON TRANSCRIPTIONAL REPRESSOR"/>
    <property type="match status" value="1"/>
</dbReference>
<evidence type="ECO:0000256" key="1">
    <source>
        <dbReference type="ARBA" id="ARBA00023015"/>
    </source>
</evidence>
<dbReference type="Proteomes" id="UP001597097">
    <property type="component" value="Unassembled WGS sequence"/>
</dbReference>
<dbReference type="Pfam" id="PF07729">
    <property type="entry name" value="FCD"/>
    <property type="match status" value="1"/>
</dbReference>
<keyword evidence="1" id="KW-0805">Transcription regulation</keyword>
<feature type="region of interest" description="Disordered" evidence="4">
    <location>
        <begin position="232"/>
        <end position="254"/>
    </location>
</feature>
<evidence type="ECO:0000259" key="5">
    <source>
        <dbReference type="PROSITE" id="PS50949"/>
    </source>
</evidence>
<sequence length="254" mass="27355">MTNGTPAELSPTKADHAYLRVKELILSGVLPPGSVIAQVTLARDIGISTTPLREALRRLKSEGLVALDAHRDARVAPLSAEEARDLLELRRSLDPLAVALAAERRTRADIAGMRAAAEGLSPLPGDPAYEQLVAHRRFHAALYGASHNDLLISTLDGLWDKSDRFRRLALEVERGQAARDRKAAEHEALLEYVIAGDAEGAAAVMREHIDTSLGAQAARRLRARADSDRIALDQAGSDQAGSERAGSEWDGIDV</sequence>
<reference evidence="7" key="1">
    <citation type="journal article" date="2019" name="Int. J. Syst. Evol. Microbiol.">
        <title>The Global Catalogue of Microorganisms (GCM) 10K type strain sequencing project: providing services to taxonomists for standard genome sequencing and annotation.</title>
        <authorList>
            <consortium name="The Broad Institute Genomics Platform"/>
            <consortium name="The Broad Institute Genome Sequencing Center for Infectious Disease"/>
            <person name="Wu L."/>
            <person name="Ma J."/>
        </authorList>
    </citation>
    <scope>NUCLEOTIDE SEQUENCE [LARGE SCALE GENOMIC DNA]</scope>
    <source>
        <strain evidence="7">CGMCC 1.15399</strain>
    </source>
</reference>
<dbReference type="InterPro" id="IPR011711">
    <property type="entry name" value="GntR_C"/>
</dbReference>
<keyword evidence="2" id="KW-0238">DNA-binding</keyword>
<comment type="caution">
    <text evidence="6">The sequence shown here is derived from an EMBL/GenBank/DDBJ whole genome shotgun (WGS) entry which is preliminary data.</text>
</comment>
<proteinExistence type="predicted"/>
<keyword evidence="3" id="KW-0804">Transcription</keyword>
<evidence type="ECO:0000313" key="6">
    <source>
        <dbReference type="EMBL" id="MFD1544163.1"/>
    </source>
</evidence>
<protein>
    <submittedName>
        <fullName evidence="6">GntR family transcriptional regulator</fullName>
    </submittedName>
</protein>
<dbReference type="EMBL" id="JBHUCM010000043">
    <property type="protein sequence ID" value="MFD1544163.1"/>
    <property type="molecule type" value="Genomic_DNA"/>
</dbReference>
<accession>A0ABW4GMZ3</accession>
<evidence type="ECO:0000313" key="7">
    <source>
        <dbReference type="Proteomes" id="UP001597097"/>
    </source>
</evidence>
<keyword evidence="7" id="KW-1185">Reference proteome</keyword>
<dbReference type="RefSeq" id="WP_219528319.1">
    <property type="nucleotide sequence ID" value="NZ_JAHKRM010000004.1"/>
</dbReference>
<gene>
    <name evidence="6" type="ORF">ACFSJ0_44475</name>
</gene>
<name>A0ABW4GMZ3_9ACTN</name>
<evidence type="ECO:0000256" key="4">
    <source>
        <dbReference type="SAM" id="MobiDB-lite"/>
    </source>
</evidence>